<feature type="compositionally biased region" description="Acidic residues" evidence="1">
    <location>
        <begin position="750"/>
        <end position="787"/>
    </location>
</feature>
<dbReference type="Proteomes" id="UP001470230">
    <property type="component" value="Unassembled WGS sequence"/>
</dbReference>
<keyword evidence="2" id="KW-0472">Membrane</keyword>
<evidence type="ECO:0000256" key="1">
    <source>
        <dbReference type="SAM" id="MobiDB-lite"/>
    </source>
</evidence>
<feature type="compositionally biased region" description="Acidic residues" evidence="1">
    <location>
        <begin position="798"/>
        <end position="837"/>
    </location>
</feature>
<dbReference type="EMBL" id="JAPFFF010000034">
    <property type="protein sequence ID" value="KAK8843605.1"/>
    <property type="molecule type" value="Genomic_DNA"/>
</dbReference>
<protein>
    <recommendedName>
        <fullName evidence="5">GB1/RHD3-type G domain-containing protein</fullName>
    </recommendedName>
</protein>
<feature type="compositionally biased region" description="Basic and acidic residues" evidence="1">
    <location>
        <begin position="788"/>
        <end position="797"/>
    </location>
</feature>
<keyword evidence="2" id="KW-0812">Transmembrane</keyword>
<organism evidence="3 4">
    <name type="scientific">Tritrichomonas musculus</name>
    <dbReference type="NCBI Taxonomy" id="1915356"/>
    <lineage>
        <taxon>Eukaryota</taxon>
        <taxon>Metamonada</taxon>
        <taxon>Parabasalia</taxon>
        <taxon>Tritrichomonadida</taxon>
        <taxon>Tritrichomonadidae</taxon>
        <taxon>Tritrichomonas</taxon>
    </lineage>
</organism>
<evidence type="ECO:0000313" key="3">
    <source>
        <dbReference type="EMBL" id="KAK8843605.1"/>
    </source>
</evidence>
<feature type="transmembrane region" description="Helical" evidence="2">
    <location>
        <begin position="623"/>
        <end position="644"/>
    </location>
</feature>
<feature type="compositionally biased region" description="Basic and acidic residues" evidence="1">
    <location>
        <begin position="838"/>
        <end position="851"/>
    </location>
</feature>
<evidence type="ECO:0008006" key="5">
    <source>
        <dbReference type="Google" id="ProtNLM"/>
    </source>
</evidence>
<proteinExistence type="predicted"/>
<name>A0ABR2HAX7_9EUKA</name>
<evidence type="ECO:0000256" key="2">
    <source>
        <dbReference type="SAM" id="Phobius"/>
    </source>
</evidence>
<feature type="region of interest" description="Disordered" evidence="1">
    <location>
        <begin position="734"/>
        <end position="851"/>
    </location>
</feature>
<keyword evidence="4" id="KW-1185">Reference proteome</keyword>
<evidence type="ECO:0000313" key="4">
    <source>
        <dbReference type="Proteomes" id="UP001470230"/>
    </source>
</evidence>
<accession>A0ABR2HAX7</accession>
<gene>
    <name evidence="3" type="ORF">M9Y10_024664</name>
</gene>
<reference evidence="3 4" key="1">
    <citation type="submission" date="2024-04" db="EMBL/GenBank/DDBJ databases">
        <title>Tritrichomonas musculus Genome.</title>
        <authorList>
            <person name="Alves-Ferreira E."/>
            <person name="Grigg M."/>
            <person name="Lorenzi H."/>
            <person name="Galac M."/>
        </authorList>
    </citation>
    <scope>NUCLEOTIDE SEQUENCE [LARGE SCALE GENOMIC DNA]</scope>
    <source>
        <strain evidence="3 4">EAF2021</strain>
    </source>
</reference>
<dbReference type="SUPFAM" id="SSF52540">
    <property type="entry name" value="P-loop containing nucleoside triphosphate hydrolases"/>
    <property type="match status" value="1"/>
</dbReference>
<comment type="caution">
    <text evidence="3">The sequence shown here is derived from an EMBL/GenBank/DDBJ whole genome shotgun (WGS) entry which is preliminary data.</text>
</comment>
<dbReference type="InterPro" id="IPR027417">
    <property type="entry name" value="P-loop_NTPase"/>
</dbReference>
<sequence>MLPSTSRQPKILAFIHENNEIEWMLNNFRDLLELANGRHIKIVIVIGSYQIGKTSFISLISGNSGHQIGNGYDEETIGATFDGPFSASQISNRWNIPDYENIEFESDDAIFFVDIEGFGSYRRGNFVESQNFFTKLVAPLIAISSCVVLIANLNENSATLNQLISAFRFGDFCFRIGNENQSPVILNSLIKDIVVFNRINYSNPNIDNYNEISNLLTNHWQSKIQSNDFISIAKPLPRFEAHFDIFHQNEHFYNGFKLIVSDIVHTLMSPTNRINTNNVELLYNFFQNSIECINAFNFDSIRRLQQDFCLQALIENITNASHSMNPSVQNFINQYKSTQINLPLTTFIDLNEESIYEHLYNGYINMHDEVINERFNSHYFQIPEINNTIDDLHLNIGIEIHHQVSIIINDIKRSIRNKIRNSIVNINPSLSTFISQYLRRQKQKSLNDGIVIKKFNISTYLNVCYNQIIDGFLHQNVNSSYLQNQEINNLLFSIRSQIRNEINSNVPSIKRAIKTIIIMKVKSITTFINNEINKKISEAGVELLDRPVLEYKIVSKEEFFNVFHGGFIDIVNKSFDLNVPKCYQRIQEVISLKNRMISNMDEYIKSVAPRFIKEYKKKKKVQILAKAGIGIISGISFLAAFSGIGTVLGLATLGTVVSTEAGLTAAIGAGYGSVVLSMMGSGAAAGAIVGSLPAVEAGITAGLICGQSKNDFLLNENCHCDCNIYFENDSKEYSGEEDYEYSGEEHKEYNEEEDKEYSEEEDKEYSEEEDKEYSEEEDKEYSEEEDKEYSGEEHKEYNEEEDKEYSEEEDKEYSEEEDKEYSEEEDKECSEEEDKEFNEEKGHEYSEAEDK</sequence>
<keyword evidence="2" id="KW-1133">Transmembrane helix</keyword>
<dbReference type="Gene3D" id="3.40.50.300">
    <property type="entry name" value="P-loop containing nucleotide triphosphate hydrolases"/>
    <property type="match status" value="1"/>
</dbReference>